<dbReference type="InterPro" id="IPR006124">
    <property type="entry name" value="Metalloenzyme"/>
</dbReference>
<dbReference type="Pfam" id="PF01676">
    <property type="entry name" value="Metalloenzyme"/>
    <property type="match status" value="1"/>
</dbReference>
<dbReference type="GO" id="GO:0006018">
    <property type="term" value="P:2-deoxyribose 1-phosphate catabolic process"/>
    <property type="evidence" value="ECO:0007669"/>
    <property type="project" value="UniProtKB-UniRule"/>
</dbReference>
<keyword evidence="2 6" id="KW-0963">Cytoplasm</keyword>
<dbReference type="EC" id="5.4.2.7" evidence="6 7"/>
<dbReference type="PIRSF" id="PIRSF001491">
    <property type="entry name" value="Ppentomutase"/>
    <property type="match status" value="1"/>
</dbReference>
<feature type="binding site" evidence="6">
    <location>
        <position position="287"/>
    </location>
    <ligand>
        <name>Mn(2+)</name>
        <dbReference type="ChEBI" id="CHEBI:29035"/>
        <label>2</label>
    </ligand>
</feature>
<comment type="cofactor">
    <cofactor evidence="6">
        <name>Mn(2+)</name>
        <dbReference type="ChEBI" id="CHEBI:29035"/>
    </cofactor>
    <text evidence="6">Binds 2 manganese ions.</text>
</comment>
<comment type="function">
    <text evidence="6">Isomerase that catalyzes the conversion of deoxy-ribose 1-phosphate (dRib-1-P) and ribose 1-phosphate (Rib-1-P) to deoxy-ribose 5-phosphate (dRib-5-P) and ribose 5-phosphate (Rib-5-P), respectively.</text>
</comment>
<evidence type="ECO:0000256" key="5">
    <source>
        <dbReference type="ARBA" id="ARBA00023235"/>
    </source>
</evidence>
<comment type="catalytic activity">
    <reaction evidence="6">
        <text>2-deoxy-alpha-D-ribose 1-phosphate = 2-deoxy-D-ribose 5-phosphate</text>
        <dbReference type="Rhea" id="RHEA:27658"/>
        <dbReference type="ChEBI" id="CHEBI:57259"/>
        <dbReference type="ChEBI" id="CHEBI:62877"/>
        <dbReference type="EC" id="5.4.2.7"/>
    </reaction>
</comment>
<evidence type="ECO:0000256" key="6">
    <source>
        <dbReference type="HAMAP-Rule" id="MF_00740"/>
    </source>
</evidence>
<dbReference type="GO" id="GO:0009117">
    <property type="term" value="P:nucleotide metabolic process"/>
    <property type="evidence" value="ECO:0007669"/>
    <property type="project" value="UniProtKB-UniRule"/>
</dbReference>
<dbReference type="Gene3D" id="3.40.720.10">
    <property type="entry name" value="Alkaline Phosphatase, subunit A"/>
    <property type="match status" value="1"/>
</dbReference>
<dbReference type="InterPro" id="IPR010045">
    <property type="entry name" value="DeoB"/>
</dbReference>
<gene>
    <name evidence="6" type="primary">deoB</name>
    <name evidence="9" type="ordered locus">Thexy_1933</name>
</gene>
<comment type="similarity">
    <text evidence="1 6">Belongs to the phosphopentomutase family.</text>
</comment>
<comment type="pathway">
    <text evidence="6">Carbohydrate degradation; 2-deoxy-D-ribose 1-phosphate degradation; D-glyceraldehyde 3-phosphate and acetaldehyde from 2-deoxy-alpha-D-ribose 1-phosphate: step 1/2.</text>
</comment>
<evidence type="ECO:0000256" key="4">
    <source>
        <dbReference type="ARBA" id="ARBA00023211"/>
    </source>
</evidence>
<dbReference type="InterPro" id="IPR017850">
    <property type="entry name" value="Alkaline_phosphatase_core_sf"/>
</dbReference>
<dbReference type="GO" id="GO:0000287">
    <property type="term" value="F:magnesium ion binding"/>
    <property type="evidence" value="ECO:0007669"/>
    <property type="project" value="UniProtKB-UniRule"/>
</dbReference>
<comment type="catalytic activity">
    <reaction evidence="6">
        <text>alpha-D-ribose 1-phosphate = D-ribose 5-phosphate</text>
        <dbReference type="Rhea" id="RHEA:18793"/>
        <dbReference type="ChEBI" id="CHEBI:57720"/>
        <dbReference type="ChEBI" id="CHEBI:78346"/>
        <dbReference type="EC" id="5.4.2.7"/>
    </reaction>
</comment>
<dbReference type="KEGG" id="txy:Thexy_1933"/>
<evidence type="ECO:0000256" key="1">
    <source>
        <dbReference type="ARBA" id="ARBA00010373"/>
    </source>
</evidence>
<evidence type="ECO:0000259" key="8">
    <source>
        <dbReference type="Pfam" id="PF01676"/>
    </source>
</evidence>
<comment type="subcellular location">
    <subcellularLocation>
        <location evidence="6">Cytoplasm</location>
    </subcellularLocation>
</comment>
<evidence type="ECO:0000313" key="9">
    <source>
        <dbReference type="EMBL" id="AEF17952.1"/>
    </source>
</evidence>
<keyword evidence="10" id="KW-1185">Reference proteome</keyword>
<dbReference type="GO" id="GO:0043094">
    <property type="term" value="P:metabolic compound salvage"/>
    <property type="evidence" value="ECO:0007669"/>
    <property type="project" value="UniProtKB-UniRule"/>
</dbReference>
<dbReference type="RefSeq" id="WP_013788682.1">
    <property type="nucleotide sequence ID" value="NC_015555.1"/>
</dbReference>
<dbReference type="SUPFAM" id="SSF143856">
    <property type="entry name" value="DeoB insert domain-like"/>
    <property type="match status" value="1"/>
</dbReference>
<dbReference type="HAMAP" id="MF_00740">
    <property type="entry name" value="Phosphopentomut"/>
    <property type="match status" value="1"/>
</dbReference>
<dbReference type="UniPathway" id="UPA00087">
    <property type="reaction ID" value="UER00173"/>
</dbReference>
<dbReference type="GO" id="GO:0005829">
    <property type="term" value="C:cytosol"/>
    <property type="evidence" value="ECO:0007669"/>
    <property type="project" value="TreeGrafter"/>
</dbReference>
<dbReference type="InterPro" id="IPR024052">
    <property type="entry name" value="Phosphopentomutase_DeoB_cap_sf"/>
</dbReference>
<dbReference type="Proteomes" id="UP000007239">
    <property type="component" value="Chromosome"/>
</dbReference>
<keyword evidence="5 6" id="KW-0413">Isomerase</keyword>
<dbReference type="GO" id="GO:0030145">
    <property type="term" value="F:manganese ion binding"/>
    <property type="evidence" value="ECO:0007669"/>
    <property type="project" value="UniProtKB-UniRule"/>
</dbReference>
<proteinExistence type="inferred from homology"/>
<dbReference type="CDD" id="cd16009">
    <property type="entry name" value="PPM"/>
    <property type="match status" value="1"/>
</dbReference>
<accession>F6BJK6</accession>
<dbReference type="SUPFAM" id="SSF53649">
    <property type="entry name" value="Alkaline phosphatase-like"/>
    <property type="match status" value="1"/>
</dbReference>
<feature type="binding site" evidence="6">
    <location>
        <position position="324"/>
    </location>
    <ligand>
        <name>Mn(2+)</name>
        <dbReference type="ChEBI" id="CHEBI:29035"/>
        <label>1</label>
    </ligand>
</feature>
<dbReference type="NCBIfam" id="TIGR01696">
    <property type="entry name" value="deoB"/>
    <property type="match status" value="1"/>
</dbReference>
<dbReference type="GO" id="GO:0006015">
    <property type="term" value="P:5-phosphoribose 1-diphosphate biosynthetic process"/>
    <property type="evidence" value="ECO:0007669"/>
    <property type="project" value="UniProtKB-UniPathway"/>
</dbReference>
<evidence type="ECO:0000313" key="10">
    <source>
        <dbReference type="Proteomes" id="UP000007239"/>
    </source>
</evidence>
<dbReference type="NCBIfam" id="NF003766">
    <property type="entry name" value="PRK05362.1"/>
    <property type="match status" value="1"/>
</dbReference>
<name>F6BJK6_THEXL</name>
<dbReference type="HOGENOM" id="CLU_053861_0_0_9"/>
<keyword evidence="4 6" id="KW-0464">Manganese</keyword>
<dbReference type="FunFam" id="3.30.70.1250:FF:000001">
    <property type="entry name" value="Phosphopentomutase"/>
    <property type="match status" value="1"/>
</dbReference>
<dbReference type="EMBL" id="CP002739">
    <property type="protein sequence ID" value="AEF17952.1"/>
    <property type="molecule type" value="Genomic_DNA"/>
</dbReference>
<feature type="domain" description="Metalloenzyme" evidence="8">
    <location>
        <begin position="4"/>
        <end position="375"/>
    </location>
</feature>
<feature type="binding site" evidence="6">
    <location>
        <position position="282"/>
    </location>
    <ligand>
        <name>Mn(2+)</name>
        <dbReference type="ChEBI" id="CHEBI:29035"/>
        <label>2</label>
    </ligand>
</feature>
<dbReference type="STRING" id="858215.Thexy_1933"/>
<feature type="binding site" evidence="6">
    <location>
        <position position="11"/>
    </location>
    <ligand>
        <name>Mn(2+)</name>
        <dbReference type="ChEBI" id="CHEBI:29035"/>
        <label>1</label>
    </ligand>
</feature>
<dbReference type="PANTHER" id="PTHR21110">
    <property type="entry name" value="PHOSPHOPENTOMUTASE"/>
    <property type="match status" value="1"/>
</dbReference>
<evidence type="ECO:0000256" key="2">
    <source>
        <dbReference type="ARBA" id="ARBA00022490"/>
    </source>
</evidence>
<protein>
    <recommendedName>
        <fullName evidence="6 7">Phosphopentomutase</fullName>
        <ecNumber evidence="6 7">5.4.2.7</ecNumber>
    </recommendedName>
    <alternativeName>
        <fullName evidence="6">Phosphodeoxyribomutase</fullName>
    </alternativeName>
</protein>
<reference evidence="9" key="1">
    <citation type="submission" date="2011-05" db="EMBL/GenBank/DDBJ databases">
        <title>Complete sequence of Thermoanaerobacterium xylanolyticum LX-11.</title>
        <authorList>
            <consortium name="US DOE Joint Genome Institute"/>
            <person name="Lucas S."/>
            <person name="Han J."/>
            <person name="Lapidus A."/>
            <person name="Cheng J.-F."/>
            <person name="Goodwin L."/>
            <person name="Pitluck S."/>
            <person name="Peters L."/>
            <person name="Mikhailova N."/>
            <person name="Lu M."/>
            <person name="Han C."/>
            <person name="Tapia R."/>
            <person name="Land M."/>
            <person name="Hauser L."/>
            <person name="Kyrpides N."/>
            <person name="Ivanova N."/>
            <person name="Pagani I."/>
            <person name="Hemme C."/>
            <person name="Woyke T."/>
        </authorList>
    </citation>
    <scope>NUCLEOTIDE SEQUENCE</scope>
    <source>
        <strain evidence="9">LX-11</strain>
    </source>
</reference>
<dbReference type="GO" id="GO:0008973">
    <property type="term" value="F:phosphopentomutase activity"/>
    <property type="evidence" value="ECO:0007669"/>
    <property type="project" value="UniProtKB-UniRule"/>
</dbReference>
<sequence>MVNRVLLIVLDSVGAGEAPDADKYGDVGSNTLGHVCDVTGVKLPNLGKLGLGNILPLKSVEADKSAVGAYGKMQEHSAGKDTTTGHWEIAGLWIDKAFPTFPNGFPDEVINKFEERIGRKVIGNKPASGTEIIEELGEEHVKTGYPIVYTSADSVFQIAAHEGVIPLNELYEMCEIAREILKGDYAVGRVIARPFVGEAGNFVRTENRRDFSLKPFSPTILDKLKDAGHEVFAIGKIEDIFAGCGITGKDHSTNNKDGIIATLKALDKVKNGLIFTNLVDFDMLYGHRNNPQGYADALRYFDDQLPEIMSKLKDDDLLIITADHGNDPTTASTDHSREYVPLLVYNRRFTNGKDLGVRKTFSDIAATIAEIFNVEGTGHGTSFLSELPF</sequence>
<dbReference type="PANTHER" id="PTHR21110:SF0">
    <property type="entry name" value="PHOSPHOPENTOMUTASE"/>
    <property type="match status" value="1"/>
</dbReference>
<evidence type="ECO:0000256" key="7">
    <source>
        <dbReference type="NCBIfam" id="TIGR01696"/>
    </source>
</evidence>
<dbReference type="AlphaFoldDB" id="F6BJK6"/>
<dbReference type="eggNOG" id="COG1015">
    <property type="taxonomic scope" value="Bacteria"/>
</dbReference>
<organism evidence="9 10">
    <name type="scientific">Thermoanaerobacterium xylanolyticum (strain ATCC 49914 / DSM 7097 / LX-11)</name>
    <dbReference type="NCBI Taxonomy" id="858215"/>
    <lineage>
        <taxon>Bacteria</taxon>
        <taxon>Bacillati</taxon>
        <taxon>Bacillota</taxon>
        <taxon>Clostridia</taxon>
        <taxon>Thermoanaerobacterales</taxon>
        <taxon>Thermoanaerobacteraceae</taxon>
        <taxon>Thermoanaerobacterium</taxon>
    </lineage>
</organism>
<feature type="binding site" evidence="6">
    <location>
        <position position="323"/>
    </location>
    <ligand>
        <name>Mn(2+)</name>
        <dbReference type="ChEBI" id="CHEBI:29035"/>
        <label>1</label>
    </ligand>
</feature>
<feature type="binding site" evidence="6">
    <location>
        <position position="335"/>
    </location>
    <ligand>
        <name>Mn(2+)</name>
        <dbReference type="ChEBI" id="CHEBI:29035"/>
        <label>2</label>
    </ligand>
</feature>
<dbReference type="Gene3D" id="3.30.70.1250">
    <property type="entry name" value="Phosphopentomutase"/>
    <property type="match status" value="1"/>
</dbReference>
<keyword evidence="3 6" id="KW-0479">Metal-binding</keyword>
<evidence type="ECO:0000256" key="3">
    <source>
        <dbReference type="ARBA" id="ARBA00022723"/>
    </source>
</evidence>